<evidence type="ECO:0000313" key="3">
    <source>
        <dbReference type="EMBL" id="SNS82239.1"/>
    </source>
</evidence>
<sequence>MKLLRRGIIQACLHETSTTTMSNPEIEAQPALAIEGLPFELPLVAGCLYAILEDDDRLAAATVAAILEGLPTAAAFCLVSPKQPDRFFNGATALDAAVQSGRLMVLADASKGKKRAQSAATNSALSIDALMSELDYWSKKSGRRDSVLVIDMVSLAFEPTASSLRRLRQRAERDAQAMVLLFRQPAFLDNRLLAGLNACAASLAGLVGLHCRHEQIKLDLHHWCGRHGMLAARRLPLTWTGDGRIAAQPEEQGRDAPPALSAQLPASADEDQVVALSSSLAKGESLPAGWRQVDDDFDKLPRALAGAIAATVVLPFVPGTNFDALLRCVFQLRRRHGARLKIVVREVGARLRYSQETLVTRLGANLVVPGEIGRGRFLSLVGMLRGQVFPHGLPSSFEQALHEAMPDQEQGYLAPQDFCRAVRRSLDRSRHTGIDSVLLRLPPAFGLGPLDALRFCAIKRAGDMCSADRGNVYLFLYACREDDVGLTLERLFGLPMGELFASEERFLAADAIQTAIDRLEERLADAPAPDLGPELAKVKSAAPAPYSLAPAPLSLKAAAQLRFVPLPPAQPSPFKLRADTAEQEIAAPS</sequence>
<evidence type="ECO:0000256" key="1">
    <source>
        <dbReference type="NCBIfam" id="TIGR03369"/>
    </source>
</evidence>
<organism evidence="3 4">
    <name type="scientific">Noviherbaspirillum humi</name>
    <dbReference type="NCBI Taxonomy" id="1688639"/>
    <lineage>
        <taxon>Bacteria</taxon>
        <taxon>Pseudomonadati</taxon>
        <taxon>Pseudomonadota</taxon>
        <taxon>Betaproteobacteria</taxon>
        <taxon>Burkholderiales</taxon>
        <taxon>Oxalobacteraceae</taxon>
        <taxon>Noviherbaspirillum</taxon>
    </lineage>
</organism>
<dbReference type="Proteomes" id="UP000198284">
    <property type="component" value="Unassembled WGS sequence"/>
</dbReference>
<feature type="region of interest" description="Disordered" evidence="2">
    <location>
        <begin position="568"/>
        <end position="589"/>
    </location>
</feature>
<proteinExistence type="predicted"/>
<dbReference type="Pfam" id="PF10995">
    <property type="entry name" value="CBP_BcsE"/>
    <property type="match status" value="1"/>
</dbReference>
<keyword evidence="4" id="KW-1185">Reference proteome</keyword>
<evidence type="ECO:0000256" key="2">
    <source>
        <dbReference type="SAM" id="MobiDB-lite"/>
    </source>
</evidence>
<gene>
    <name evidence="3" type="ORF">SAMN06265795_10755</name>
</gene>
<dbReference type="AlphaFoldDB" id="A0A239HLH3"/>
<dbReference type="OrthoDB" id="5840260at2"/>
<dbReference type="NCBIfam" id="TIGR03369">
    <property type="entry name" value="cellulose_bcsE"/>
    <property type="match status" value="1"/>
</dbReference>
<protein>
    <recommendedName>
        <fullName evidence="1">Cellulose biosynthesis protein BcsE</fullName>
    </recommendedName>
</protein>
<evidence type="ECO:0000313" key="4">
    <source>
        <dbReference type="Proteomes" id="UP000198284"/>
    </source>
</evidence>
<reference evidence="3 4" key="1">
    <citation type="submission" date="2017-06" db="EMBL/GenBank/DDBJ databases">
        <authorList>
            <person name="Kim H.J."/>
            <person name="Triplett B.A."/>
        </authorList>
    </citation>
    <scope>NUCLEOTIDE SEQUENCE [LARGE SCALE GENOMIC DNA]</scope>
    <source>
        <strain evidence="3 4">U15</strain>
    </source>
</reference>
<name>A0A239HLH3_9BURK</name>
<dbReference type="GO" id="GO:0035438">
    <property type="term" value="F:cyclic-di-GMP binding"/>
    <property type="evidence" value="ECO:0007669"/>
    <property type="project" value="InterPro"/>
</dbReference>
<accession>A0A239HLH3</accession>
<dbReference type="InterPro" id="IPR017745">
    <property type="entry name" value="BcsE"/>
</dbReference>
<dbReference type="EMBL" id="FZOT01000007">
    <property type="protein sequence ID" value="SNS82239.1"/>
    <property type="molecule type" value="Genomic_DNA"/>
</dbReference>